<protein>
    <submittedName>
        <fullName evidence="3">Aminopeptidase N</fullName>
    </submittedName>
</protein>
<keyword evidence="3" id="KW-0031">Aminopeptidase</keyword>
<dbReference type="GO" id="GO:0043171">
    <property type="term" value="P:peptide catabolic process"/>
    <property type="evidence" value="ECO:0007669"/>
    <property type="project" value="TreeGrafter"/>
</dbReference>
<keyword evidence="4" id="KW-1185">Reference proteome</keyword>
<dbReference type="GO" id="GO:0042277">
    <property type="term" value="F:peptide binding"/>
    <property type="evidence" value="ECO:0007669"/>
    <property type="project" value="TreeGrafter"/>
</dbReference>
<dbReference type="GO" id="GO:0006508">
    <property type="term" value="P:proteolysis"/>
    <property type="evidence" value="ECO:0007669"/>
    <property type="project" value="TreeGrafter"/>
</dbReference>
<evidence type="ECO:0000313" key="4">
    <source>
        <dbReference type="Proteomes" id="UP000023152"/>
    </source>
</evidence>
<dbReference type="InterPro" id="IPR050344">
    <property type="entry name" value="Peptidase_M1_aminopeptidases"/>
</dbReference>
<keyword evidence="3" id="KW-0378">Hydrolase</keyword>
<comment type="caution">
    <text evidence="3">The sequence shown here is derived from an EMBL/GenBank/DDBJ whole genome shotgun (WGS) entry which is preliminary data.</text>
</comment>
<dbReference type="Gene3D" id="1.25.50.20">
    <property type="match status" value="1"/>
</dbReference>
<dbReference type="InterPro" id="IPR024571">
    <property type="entry name" value="ERAP1-like_C_dom"/>
</dbReference>
<keyword evidence="3" id="KW-0645">Protease</keyword>
<dbReference type="GO" id="GO:0070006">
    <property type="term" value="F:metalloaminopeptidase activity"/>
    <property type="evidence" value="ECO:0007669"/>
    <property type="project" value="TreeGrafter"/>
</dbReference>
<comment type="similarity">
    <text evidence="1">Belongs to the peptidase M1 family.</text>
</comment>
<dbReference type="AlphaFoldDB" id="X6MI55"/>
<sequence>MKLRIGNETITVLLEKKKQIVDLPKNTKWVHLNADSIGFYACQYDKTLMESLTHALRSGDKNLNISDKICLVRDTLAIAQAGNPQATENLLNLIASFENETSYSIWFTILDAAQAVFHIINDDDVLAQQFKALMRKVLLPVFKKIDWQGDKDEDEETQALLRPLILSAMSKYGYQPVIDEALKRFKAFINLNDEEKKTDGQKAYLAPALRNAVYSIAIKYGGKEEFDTLQKYYLSTTDSSEQGRALRALALTTNPDIIPKLLEWIKDSDKIRNHDRVLPFSIVAQGIAGREMAWQMLQKTFDQWYSMFEGGFLGRDLVKIPSSFVSFEKADEIEKFYKTLDYPACKRSMDQCVETIRKNANWKKQTLGVISKWANSQSGKD</sequence>
<evidence type="ECO:0000259" key="2">
    <source>
        <dbReference type="Pfam" id="PF11838"/>
    </source>
</evidence>
<dbReference type="OMA" id="KRFHAYI"/>
<proteinExistence type="inferred from homology"/>
<dbReference type="OrthoDB" id="10031169at2759"/>
<name>X6MI55_RETFI</name>
<organism evidence="3 4">
    <name type="scientific">Reticulomyxa filosa</name>
    <dbReference type="NCBI Taxonomy" id="46433"/>
    <lineage>
        <taxon>Eukaryota</taxon>
        <taxon>Sar</taxon>
        <taxon>Rhizaria</taxon>
        <taxon>Retaria</taxon>
        <taxon>Foraminifera</taxon>
        <taxon>Monothalamids</taxon>
        <taxon>Reticulomyxidae</taxon>
        <taxon>Reticulomyxa</taxon>
    </lineage>
</organism>
<dbReference type="GO" id="GO:0016020">
    <property type="term" value="C:membrane"/>
    <property type="evidence" value="ECO:0007669"/>
    <property type="project" value="TreeGrafter"/>
</dbReference>
<reference evidence="3 4" key="1">
    <citation type="journal article" date="2013" name="Curr. Biol.">
        <title>The Genome of the Foraminiferan Reticulomyxa filosa.</title>
        <authorList>
            <person name="Glockner G."/>
            <person name="Hulsmann N."/>
            <person name="Schleicher M."/>
            <person name="Noegel A.A."/>
            <person name="Eichinger L."/>
            <person name="Gallinger C."/>
            <person name="Pawlowski J."/>
            <person name="Sierra R."/>
            <person name="Euteneuer U."/>
            <person name="Pillet L."/>
            <person name="Moustafa A."/>
            <person name="Platzer M."/>
            <person name="Groth M."/>
            <person name="Szafranski K."/>
            <person name="Schliwa M."/>
        </authorList>
    </citation>
    <scope>NUCLEOTIDE SEQUENCE [LARGE SCALE GENOMIC DNA]</scope>
</reference>
<evidence type="ECO:0000313" key="3">
    <source>
        <dbReference type="EMBL" id="ETO13693.1"/>
    </source>
</evidence>
<gene>
    <name evidence="3" type="ORF">RFI_23675</name>
</gene>
<evidence type="ECO:0000256" key="1">
    <source>
        <dbReference type="ARBA" id="ARBA00010136"/>
    </source>
</evidence>
<feature type="domain" description="ERAP1-like C-terminal" evidence="2">
    <location>
        <begin position="29"/>
        <end position="357"/>
    </location>
</feature>
<dbReference type="GO" id="GO:0005615">
    <property type="term" value="C:extracellular space"/>
    <property type="evidence" value="ECO:0007669"/>
    <property type="project" value="TreeGrafter"/>
</dbReference>
<dbReference type="GO" id="GO:0008270">
    <property type="term" value="F:zinc ion binding"/>
    <property type="evidence" value="ECO:0007669"/>
    <property type="project" value="TreeGrafter"/>
</dbReference>
<dbReference type="GO" id="GO:0005737">
    <property type="term" value="C:cytoplasm"/>
    <property type="evidence" value="ECO:0007669"/>
    <property type="project" value="TreeGrafter"/>
</dbReference>
<dbReference type="PANTHER" id="PTHR11533">
    <property type="entry name" value="PROTEASE M1 ZINC METALLOPROTEASE"/>
    <property type="match status" value="1"/>
</dbReference>
<dbReference type="PANTHER" id="PTHR11533:SF174">
    <property type="entry name" value="PUROMYCIN-SENSITIVE AMINOPEPTIDASE-RELATED"/>
    <property type="match status" value="1"/>
</dbReference>
<dbReference type="Proteomes" id="UP000023152">
    <property type="component" value="Unassembled WGS sequence"/>
</dbReference>
<dbReference type="EMBL" id="ASPP01020443">
    <property type="protein sequence ID" value="ETO13693.1"/>
    <property type="molecule type" value="Genomic_DNA"/>
</dbReference>
<dbReference type="Pfam" id="PF11838">
    <property type="entry name" value="ERAP1_C"/>
    <property type="match status" value="1"/>
</dbReference>
<accession>X6MI55</accession>